<name>A0ABR2R6C4_9ROSI</name>
<dbReference type="PANTHER" id="PTHR27003">
    <property type="entry name" value="OS07G0166700 PROTEIN"/>
    <property type="match status" value="1"/>
</dbReference>
<sequence length="284" mass="32614">MIQFIRSFESNVFNANFKRFLLRRLQPKVYTLLSFEAKGFLELSNLVETEEGESDYDLSHAVFKTNSLSAKIVFDQLLKVIKKLDNTILQDIAIRSIGLLSRAILARESREVSVEATIVLHRHLVSMIGFCDQQNQMILVYEYMANGTLRSHLLGNDVPPLTWKQRTAMKGSFGYLQLEYFRGQQLIDKSDVYSLVVVLFEVVCASAIVNPMLVKRSDKSCRVGNKMAEIEMRGRPDRLWGEVLWHLEYVLHLHRAWIGATTMGNSFSSSQASRDSEEREVENR</sequence>
<feature type="domain" description="Serine-threonine/tyrosine-protein kinase catalytic" evidence="1">
    <location>
        <begin position="111"/>
        <end position="156"/>
    </location>
</feature>
<dbReference type="EMBL" id="JBBPBN010000026">
    <property type="protein sequence ID" value="KAK9008349.1"/>
    <property type="molecule type" value="Genomic_DNA"/>
</dbReference>
<comment type="caution">
    <text evidence="2">The sequence shown here is derived from an EMBL/GenBank/DDBJ whole genome shotgun (WGS) entry which is preliminary data.</text>
</comment>
<dbReference type="SUPFAM" id="SSF56112">
    <property type="entry name" value="Protein kinase-like (PK-like)"/>
    <property type="match status" value="1"/>
</dbReference>
<keyword evidence="3" id="KW-1185">Reference proteome</keyword>
<reference evidence="2 3" key="1">
    <citation type="journal article" date="2024" name="G3 (Bethesda)">
        <title>Genome assembly of Hibiscus sabdariffa L. provides insights into metabolisms of medicinal natural products.</title>
        <authorList>
            <person name="Kim T."/>
        </authorList>
    </citation>
    <scope>NUCLEOTIDE SEQUENCE [LARGE SCALE GENOMIC DNA]</scope>
    <source>
        <strain evidence="2">TK-2024</strain>
        <tissue evidence="2">Old leaves</tissue>
    </source>
</reference>
<evidence type="ECO:0000313" key="2">
    <source>
        <dbReference type="EMBL" id="KAK9008349.1"/>
    </source>
</evidence>
<proteinExistence type="predicted"/>
<dbReference type="InterPro" id="IPR011009">
    <property type="entry name" value="Kinase-like_dom_sf"/>
</dbReference>
<dbReference type="Proteomes" id="UP001396334">
    <property type="component" value="Unassembled WGS sequence"/>
</dbReference>
<evidence type="ECO:0000259" key="1">
    <source>
        <dbReference type="Pfam" id="PF07714"/>
    </source>
</evidence>
<dbReference type="InterPro" id="IPR045272">
    <property type="entry name" value="ANXUR1/2-like"/>
</dbReference>
<organism evidence="2 3">
    <name type="scientific">Hibiscus sabdariffa</name>
    <name type="common">roselle</name>
    <dbReference type="NCBI Taxonomy" id="183260"/>
    <lineage>
        <taxon>Eukaryota</taxon>
        <taxon>Viridiplantae</taxon>
        <taxon>Streptophyta</taxon>
        <taxon>Embryophyta</taxon>
        <taxon>Tracheophyta</taxon>
        <taxon>Spermatophyta</taxon>
        <taxon>Magnoliopsida</taxon>
        <taxon>eudicotyledons</taxon>
        <taxon>Gunneridae</taxon>
        <taxon>Pentapetalae</taxon>
        <taxon>rosids</taxon>
        <taxon>malvids</taxon>
        <taxon>Malvales</taxon>
        <taxon>Malvaceae</taxon>
        <taxon>Malvoideae</taxon>
        <taxon>Hibiscus</taxon>
    </lineage>
</organism>
<accession>A0ABR2R6C4</accession>
<dbReference type="Pfam" id="PF07714">
    <property type="entry name" value="PK_Tyr_Ser-Thr"/>
    <property type="match status" value="1"/>
</dbReference>
<dbReference type="PANTHER" id="PTHR27003:SF454">
    <property type="entry name" value="OS04G0619600 PROTEIN"/>
    <property type="match status" value="1"/>
</dbReference>
<protein>
    <recommendedName>
        <fullName evidence="1">Serine-threonine/tyrosine-protein kinase catalytic domain-containing protein</fullName>
    </recommendedName>
</protein>
<gene>
    <name evidence="2" type="ORF">V6N11_075247</name>
</gene>
<dbReference type="InterPro" id="IPR001245">
    <property type="entry name" value="Ser-Thr/Tyr_kinase_cat_dom"/>
</dbReference>
<dbReference type="Gene3D" id="1.10.510.10">
    <property type="entry name" value="Transferase(Phosphotransferase) domain 1"/>
    <property type="match status" value="2"/>
</dbReference>
<evidence type="ECO:0000313" key="3">
    <source>
        <dbReference type="Proteomes" id="UP001396334"/>
    </source>
</evidence>